<accession>A0ABW5LR39</accession>
<proteinExistence type="predicted"/>
<keyword evidence="1" id="KW-1133">Transmembrane helix</keyword>
<dbReference type="InterPro" id="IPR025250">
    <property type="entry name" value="DUF4199"/>
</dbReference>
<keyword evidence="1" id="KW-0472">Membrane</keyword>
<comment type="caution">
    <text evidence="2">The sequence shown here is derived from an EMBL/GenBank/DDBJ whole genome shotgun (WGS) entry which is preliminary data.</text>
</comment>
<feature type="transmembrane region" description="Helical" evidence="1">
    <location>
        <begin position="79"/>
        <end position="100"/>
    </location>
</feature>
<feature type="transmembrane region" description="Helical" evidence="1">
    <location>
        <begin position="140"/>
        <end position="164"/>
    </location>
</feature>
<dbReference type="RefSeq" id="WP_379664577.1">
    <property type="nucleotide sequence ID" value="NZ_JBHULH010000001.1"/>
</dbReference>
<keyword evidence="3" id="KW-1185">Reference proteome</keyword>
<reference evidence="3" key="1">
    <citation type="journal article" date="2019" name="Int. J. Syst. Evol. Microbiol.">
        <title>The Global Catalogue of Microorganisms (GCM) 10K type strain sequencing project: providing services to taxonomists for standard genome sequencing and annotation.</title>
        <authorList>
            <consortium name="The Broad Institute Genomics Platform"/>
            <consortium name="The Broad Institute Genome Sequencing Center for Infectious Disease"/>
            <person name="Wu L."/>
            <person name="Ma J."/>
        </authorList>
    </citation>
    <scope>NUCLEOTIDE SEQUENCE [LARGE SCALE GENOMIC DNA]</scope>
    <source>
        <strain evidence="3">KCTC 52127</strain>
    </source>
</reference>
<organism evidence="2 3">
    <name type="scientific">Pseudotenacibaculum haliotis</name>
    <dbReference type="NCBI Taxonomy" id="1862138"/>
    <lineage>
        <taxon>Bacteria</taxon>
        <taxon>Pseudomonadati</taxon>
        <taxon>Bacteroidota</taxon>
        <taxon>Flavobacteriia</taxon>
        <taxon>Flavobacteriales</taxon>
        <taxon>Flavobacteriaceae</taxon>
        <taxon>Pseudotenacibaculum</taxon>
    </lineage>
</organism>
<feature type="transmembrane region" description="Helical" evidence="1">
    <location>
        <begin position="38"/>
        <end position="58"/>
    </location>
</feature>
<protein>
    <submittedName>
        <fullName evidence="2">DUF4199 domain-containing protein</fullName>
    </submittedName>
</protein>
<gene>
    <name evidence="2" type="ORF">ACFSRZ_00635</name>
</gene>
<feature type="transmembrane region" description="Helical" evidence="1">
    <location>
        <begin position="12"/>
        <end position="32"/>
    </location>
</feature>
<sequence>MENQASSKNIMLNYGVYLGILSILVNVVLYATDSLIENSWIGGVVSFIAMIVILVLGIKKFKFDNNNILSFGQAVKVGVGIAIVSAVIGIVYNLIFLNFIEPDFQNQMLEVQKQAWADANMTSEQIESAAEMTKRFSNPAITSAISIVAAAFFGFIISAIAGAIMKRTEEDGY</sequence>
<dbReference type="Pfam" id="PF13858">
    <property type="entry name" value="DUF4199"/>
    <property type="match status" value="1"/>
</dbReference>
<evidence type="ECO:0000256" key="1">
    <source>
        <dbReference type="SAM" id="Phobius"/>
    </source>
</evidence>
<keyword evidence="1" id="KW-0812">Transmembrane</keyword>
<name>A0ABW5LR39_9FLAO</name>
<dbReference type="EMBL" id="JBHULH010000001">
    <property type="protein sequence ID" value="MFD2565852.1"/>
    <property type="molecule type" value="Genomic_DNA"/>
</dbReference>
<evidence type="ECO:0000313" key="3">
    <source>
        <dbReference type="Proteomes" id="UP001597508"/>
    </source>
</evidence>
<dbReference type="Proteomes" id="UP001597508">
    <property type="component" value="Unassembled WGS sequence"/>
</dbReference>
<evidence type="ECO:0000313" key="2">
    <source>
        <dbReference type="EMBL" id="MFD2565852.1"/>
    </source>
</evidence>